<evidence type="ECO:0000259" key="2">
    <source>
        <dbReference type="Pfam" id="PF14534"/>
    </source>
</evidence>
<dbReference type="InterPro" id="IPR027843">
    <property type="entry name" value="DUF4440"/>
</dbReference>
<evidence type="ECO:0000313" key="3">
    <source>
        <dbReference type="EMBL" id="APW62706.1"/>
    </source>
</evidence>
<organism evidence="3 4">
    <name type="scientific">Paludisphaera borealis</name>
    <dbReference type="NCBI Taxonomy" id="1387353"/>
    <lineage>
        <taxon>Bacteria</taxon>
        <taxon>Pseudomonadati</taxon>
        <taxon>Planctomycetota</taxon>
        <taxon>Planctomycetia</taxon>
        <taxon>Isosphaerales</taxon>
        <taxon>Isosphaeraceae</taxon>
        <taxon>Paludisphaera</taxon>
    </lineage>
</organism>
<dbReference type="Proteomes" id="UP000186309">
    <property type="component" value="Chromosome"/>
</dbReference>
<proteinExistence type="predicted"/>
<feature type="region of interest" description="Disordered" evidence="1">
    <location>
        <begin position="318"/>
        <end position="337"/>
    </location>
</feature>
<dbReference type="Gene3D" id="3.10.450.50">
    <property type="match status" value="1"/>
</dbReference>
<feature type="domain" description="DUF4440" evidence="2">
    <location>
        <begin position="47"/>
        <end position="160"/>
    </location>
</feature>
<name>A0A1U7CUY1_9BACT</name>
<evidence type="ECO:0000313" key="4">
    <source>
        <dbReference type="Proteomes" id="UP000186309"/>
    </source>
</evidence>
<dbReference type="InterPro" id="IPR032710">
    <property type="entry name" value="NTF2-like_dom_sf"/>
</dbReference>
<dbReference type="KEGG" id="pbor:BSF38_04257"/>
<feature type="region of interest" description="Disordered" evidence="1">
    <location>
        <begin position="22"/>
        <end position="42"/>
    </location>
</feature>
<feature type="compositionally biased region" description="Basic and acidic residues" evidence="1">
    <location>
        <begin position="29"/>
        <end position="42"/>
    </location>
</feature>
<sequence>MRSAFALIVLCLLGHDHVAAQSTASGLQTDERPAKRPAHESADESAIRALVVEFTRAFNAGDAKAVAALFTDQARIATEGGKTVEGRSAVEKLFAASFEATPGQTIAVKTESLRLLGTEAALEEGTATITVPTTQDANADSRAETSRYSAAYVKKDGKWLQDSIHDYPMIDASAEKTAHDHLKELEWLVGEWMDEDDNAEVHTSCDWSDGRSYLLRNYKVKVQGRVESSGVHRIGWDPRFNQFRSWAFDSEGGFSEGLWSRDGDRWIIKTTGVLKDGRAVSATNVLTRLNRDALRWGSIDRTLGNNALPDAEDAVLVRRPPAPHGNGPSTQPARNPQ</sequence>
<dbReference type="AlphaFoldDB" id="A0A1U7CUY1"/>
<dbReference type="SUPFAM" id="SSF54427">
    <property type="entry name" value="NTF2-like"/>
    <property type="match status" value="1"/>
</dbReference>
<protein>
    <recommendedName>
        <fullName evidence="2">DUF4440 domain-containing protein</fullName>
    </recommendedName>
</protein>
<dbReference type="EMBL" id="CP019082">
    <property type="protein sequence ID" value="APW62706.1"/>
    <property type="molecule type" value="Genomic_DNA"/>
</dbReference>
<dbReference type="NCBIfam" id="TIGR02246">
    <property type="entry name" value="SgcJ/EcaC family oxidoreductase"/>
    <property type="match status" value="1"/>
</dbReference>
<dbReference type="InterPro" id="IPR011944">
    <property type="entry name" value="Steroid_delta5-4_isomerase"/>
</dbReference>
<dbReference type="OrthoDB" id="263788at2"/>
<reference evidence="4" key="1">
    <citation type="submission" date="2016-12" db="EMBL/GenBank/DDBJ databases">
        <title>Comparative genomics of four Isosphaeraceae planctomycetes: a common pool of plasmids and glycoside hydrolase genes.</title>
        <authorList>
            <person name="Ivanova A."/>
        </authorList>
    </citation>
    <scope>NUCLEOTIDE SEQUENCE [LARGE SCALE GENOMIC DNA]</scope>
    <source>
        <strain evidence="4">PX4</strain>
    </source>
</reference>
<feature type="compositionally biased region" description="Polar residues" evidence="1">
    <location>
        <begin position="327"/>
        <end position="337"/>
    </location>
</feature>
<keyword evidence="4" id="KW-1185">Reference proteome</keyword>
<gene>
    <name evidence="3" type="ORF">BSF38_04257</name>
</gene>
<dbReference type="Pfam" id="PF14534">
    <property type="entry name" value="DUF4440"/>
    <property type="match status" value="1"/>
</dbReference>
<accession>A0A1U7CUY1</accession>
<dbReference type="RefSeq" id="WP_083713201.1">
    <property type="nucleotide sequence ID" value="NZ_CP019082.1"/>
</dbReference>
<evidence type="ECO:0000256" key="1">
    <source>
        <dbReference type="SAM" id="MobiDB-lite"/>
    </source>
</evidence>